<evidence type="ECO:0000313" key="6">
    <source>
        <dbReference type="Proteomes" id="UP000460435"/>
    </source>
</evidence>
<keyword evidence="1" id="KW-0560">Oxidoreductase</keyword>
<dbReference type="SUPFAM" id="SSF51905">
    <property type="entry name" value="FAD/NAD(P)-binding domain"/>
    <property type="match status" value="1"/>
</dbReference>
<dbReference type="InterPro" id="IPR036188">
    <property type="entry name" value="FAD/NAD-bd_sf"/>
</dbReference>
<dbReference type="InterPro" id="IPR023753">
    <property type="entry name" value="FAD/NAD-binding_dom"/>
</dbReference>
<reference evidence="5 6" key="1">
    <citation type="submission" date="2019-11" db="EMBL/GenBank/DDBJ databases">
        <authorList>
            <person name="Li X.-J."/>
            <person name="Feng X.-M."/>
        </authorList>
    </citation>
    <scope>NUCLEOTIDE SEQUENCE [LARGE SCALE GENOMIC DNA]</scope>
    <source>
        <strain evidence="5 6">XMNu-373</strain>
    </source>
</reference>
<dbReference type="CDD" id="cd19946">
    <property type="entry name" value="GlpA-like_Fer2_BFD-like"/>
    <property type="match status" value="1"/>
</dbReference>
<dbReference type="PIRSF" id="PIRSF037495">
    <property type="entry name" value="Opine_OX_OoxA/HcnB"/>
    <property type="match status" value="1"/>
</dbReference>
<dbReference type="InterPro" id="IPR007419">
    <property type="entry name" value="BFD-like_2Fe2S-bd_dom"/>
</dbReference>
<accession>A0A7K3M2P2</accession>
<dbReference type="PANTHER" id="PTHR42949:SF3">
    <property type="entry name" value="ANAEROBIC GLYCEROL-3-PHOSPHATE DEHYDROGENASE SUBUNIT B"/>
    <property type="match status" value="1"/>
</dbReference>
<dbReference type="Pfam" id="PF04324">
    <property type="entry name" value="Fer2_BFD"/>
    <property type="match status" value="1"/>
</dbReference>
<dbReference type="Pfam" id="PF07992">
    <property type="entry name" value="Pyr_redox_2"/>
    <property type="match status" value="1"/>
</dbReference>
<dbReference type="Proteomes" id="UP000460435">
    <property type="component" value="Unassembled WGS sequence"/>
</dbReference>
<evidence type="ECO:0000256" key="1">
    <source>
        <dbReference type="ARBA" id="ARBA00023002"/>
    </source>
</evidence>
<dbReference type="Gene3D" id="3.50.50.60">
    <property type="entry name" value="FAD/NAD(P)-binding domain"/>
    <property type="match status" value="2"/>
</dbReference>
<feature type="region of interest" description="Disordered" evidence="2">
    <location>
        <begin position="341"/>
        <end position="365"/>
    </location>
</feature>
<dbReference type="AlphaFoldDB" id="A0A7K3M2P2"/>
<comment type="caution">
    <text evidence="5">The sequence shown here is derived from an EMBL/GenBank/DDBJ whole genome shotgun (WGS) entry which is preliminary data.</text>
</comment>
<evidence type="ECO:0000259" key="4">
    <source>
        <dbReference type="Pfam" id="PF07992"/>
    </source>
</evidence>
<evidence type="ECO:0000313" key="5">
    <source>
        <dbReference type="EMBL" id="NDL57556.1"/>
    </source>
</evidence>
<gene>
    <name evidence="5" type="ORF">F7O44_10765</name>
</gene>
<evidence type="ECO:0000259" key="3">
    <source>
        <dbReference type="Pfam" id="PF04324"/>
    </source>
</evidence>
<dbReference type="InterPro" id="IPR041854">
    <property type="entry name" value="BFD-like_2Fe2S-bd_dom_sf"/>
</dbReference>
<proteinExistence type="predicted"/>
<evidence type="ECO:0000256" key="2">
    <source>
        <dbReference type="SAM" id="MobiDB-lite"/>
    </source>
</evidence>
<dbReference type="GO" id="GO:0016491">
    <property type="term" value="F:oxidoreductase activity"/>
    <property type="evidence" value="ECO:0007669"/>
    <property type="project" value="UniProtKB-KW"/>
</dbReference>
<name>A0A7K3M2P2_9ACTN</name>
<keyword evidence="6" id="KW-1185">Reference proteome</keyword>
<dbReference type="Gene3D" id="1.10.10.1100">
    <property type="entry name" value="BFD-like [2Fe-2S]-binding domain"/>
    <property type="match status" value="1"/>
</dbReference>
<feature type="compositionally biased region" description="Basic and acidic residues" evidence="2">
    <location>
        <begin position="341"/>
        <end position="356"/>
    </location>
</feature>
<protein>
    <submittedName>
        <fullName evidence="5">NAD(P)-binding protein</fullName>
    </submittedName>
</protein>
<sequence>MVGAGPAGLAAAAAAAGAGRAVAVVDSGQTPGGQYWRYSPGTAASAAGLQHDQRAFRVLTAKLRSGASYLPGRDIWAVARDDDGFTVYALHNDEETTVQGRALVLAPGAYDRQLPFPGWDLPGVYTAGGAQALLKGHGVRVGTRVVVGGTGPFLLPVAAGLARHGVDVRGVFEANHPIAWARHTAAAIRNVGKIAEGSRYAATLARHRVRVRAGHAIVAAHGDDHVEAATVVRLTRNWQVVPGSSRIVACDAVAVGWGFTPRLELPLALGCATRVDSDGSLVVDVDEHQATDIPGVFAAGEVGGVGGAALAVVEGEIAGHAAASYATVAYANRPNHRTVGDVDAVHGADGHRKTTKESSAGEDGIDIPHRATRKRERLRNFATAMHDIYPVRDGWRGWLRPDTVVCRCEEVPLAAITEAVHELGATDARTVKLFSRAGMGWCQGRTCGFAVSRLTAAESGTATDPRGLAERPVATPIPLGLLARRSTPPPAQTDSPEMADQRREEDE</sequence>
<organism evidence="5 6">
    <name type="scientific">Phytoactinopolyspora mesophila</name>
    <dbReference type="NCBI Taxonomy" id="2650750"/>
    <lineage>
        <taxon>Bacteria</taxon>
        <taxon>Bacillati</taxon>
        <taxon>Actinomycetota</taxon>
        <taxon>Actinomycetes</taxon>
        <taxon>Jiangellales</taxon>
        <taxon>Jiangellaceae</taxon>
        <taxon>Phytoactinopolyspora</taxon>
    </lineage>
</organism>
<dbReference type="InterPro" id="IPR051691">
    <property type="entry name" value="Metab_Enz_Cyan_OpOx_G3PDH"/>
</dbReference>
<dbReference type="EMBL" id="WLZY01000003">
    <property type="protein sequence ID" value="NDL57556.1"/>
    <property type="molecule type" value="Genomic_DNA"/>
</dbReference>
<feature type="region of interest" description="Disordered" evidence="2">
    <location>
        <begin position="460"/>
        <end position="507"/>
    </location>
</feature>
<dbReference type="PRINTS" id="PR00368">
    <property type="entry name" value="FADPNR"/>
</dbReference>
<feature type="domain" description="BFD-like [2Fe-2S]-binding" evidence="3">
    <location>
        <begin position="404"/>
        <end position="452"/>
    </location>
</feature>
<feature type="domain" description="FAD/NAD(P)-binding" evidence="4">
    <location>
        <begin position="2"/>
        <end position="303"/>
    </location>
</feature>
<dbReference type="PANTHER" id="PTHR42949">
    <property type="entry name" value="ANAEROBIC GLYCEROL-3-PHOSPHATE DEHYDROGENASE SUBUNIT B"/>
    <property type="match status" value="1"/>
</dbReference>
<dbReference type="InterPro" id="IPR017224">
    <property type="entry name" value="Opine_Oxase_asu/HCN_bsu"/>
</dbReference>